<evidence type="ECO:0000256" key="9">
    <source>
        <dbReference type="SAM" id="MobiDB-lite"/>
    </source>
</evidence>
<protein>
    <recommendedName>
        <fullName evidence="8">Peptidoglycan-associated lipoprotein</fullName>
        <shortName evidence="8">PAL</shortName>
    </recommendedName>
</protein>
<dbReference type="InterPro" id="IPR039001">
    <property type="entry name" value="Pal"/>
</dbReference>
<evidence type="ECO:0000256" key="5">
    <source>
        <dbReference type="ARBA" id="ARBA00023237"/>
    </source>
</evidence>
<dbReference type="PRINTS" id="PR01021">
    <property type="entry name" value="OMPADOMAIN"/>
</dbReference>
<feature type="region of interest" description="Disordered" evidence="9">
    <location>
        <begin position="29"/>
        <end position="48"/>
    </location>
</feature>
<comment type="caution">
    <text evidence="11">The sequence shown here is derived from an EMBL/GenBank/DDBJ whole genome shotgun (WGS) entry which is preliminary data.</text>
</comment>
<evidence type="ECO:0000313" key="12">
    <source>
        <dbReference type="Proteomes" id="UP001595711"/>
    </source>
</evidence>
<feature type="compositionally biased region" description="Low complexity" evidence="9">
    <location>
        <begin position="38"/>
        <end position="48"/>
    </location>
</feature>
<gene>
    <name evidence="8 11" type="primary">pal</name>
    <name evidence="11" type="ORF">ACFOOQ_03320</name>
</gene>
<organism evidence="11 12">
    <name type="scientific">Ferrovibrio xuzhouensis</name>
    <dbReference type="NCBI Taxonomy" id="1576914"/>
    <lineage>
        <taxon>Bacteria</taxon>
        <taxon>Pseudomonadati</taxon>
        <taxon>Pseudomonadota</taxon>
        <taxon>Alphaproteobacteria</taxon>
        <taxon>Rhodospirillales</taxon>
        <taxon>Rhodospirillaceae</taxon>
        <taxon>Ferrovibrio</taxon>
    </lineage>
</organism>
<evidence type="ECO:0000256" key="4">
    <source>
        <dbReference type="ARBA" id="ARBA00023139"/>
    </source>
</evidence>
<dbReference type="PANTHER" id="PTHR30329:SF21">
    <property type="entry name" value="LIPOPROTEIN YIAD-RELATED"/>
    <property type="match status" value="1"/>
</dbReference>
<dbReference type="InterPro" id="IPR036737">
    <property type="entry name" value="OmpA-like_sf"/>
</dbReference>
<dbReference type="PROSITE" id="PS51257">
    <property type="entry name" value="PROKAR_LIPOPROTEIN"/>
    <property type="match status" value="1"/>
</dbReference>
<reference evidence="12" key="1">
    <citation type="journal article" date="2019" name="Int. J. Syst. Evol. Microbiol.">
        <title>The Global Catalogue of Microorganisms (GCM) 10K type strain sequencing project: providing services to taxonomists for standard genome sequencing and annotation.</title>
        <authorList>
            <consortium name="The Broad Institute Genomics Platform"/>
            <consortium name="The Broad Institute Genome Sequencing Center for Infectious Disease"/>
            <person name="Wu L."/>
            <person name="Ma J."/>
        </authorList>
    </citation>
    <scope>NUCLEOTIDE SEQUENCE [LARGE SCALE GENOMIC DNA]</scope>
    <source>
        <strain evidence="12">KCTC 42182</strain>
    </source>
</reference>
<dbReference type="PROSITE" id="PS01068">
    <property type="entry name" value="OMPA_1"/>
    <property type="match status" value="1"/>
</dbReference>
<dbReference type="InterPro" id="IPR006664">
    <property type="entry name" value="OMP_bac"/>
</dbReference>
<keyword evidence="4 8" id="KW-0564">Palmitate</keyword>
<evidence type="ECO:0000256" key="3">
    <source>
        <dbReference type="ARBA" id="ARBA00023136"/>
    </source>
</evidence>
<comment type="function">
    <text evidence="8">Part of the Tol-Pal system, which plays a role in outer membrane invagination during cell division and is important for maintaining outer membrane integrity.</text>
</comment>
<proteinExistence type="inferred from homology"/>
<dbReference type="InterPro" id="IPR006690">
    <property type="entry name" value="OMPA-like_CS"/>
</dbReference>
<dbReference type="PANTHER" id="PTHR30329">
    <property type="entry name" value="STATOR ELEMENT OF FLAGELLAR MOTOR COMPLEX"/>
    <property type="match status" value="1"/>
</dbReference>
<dbReference type="InterPro" id="IPR050330">
    <property type="entry name" value="Bact_OuterMem_StrucFunc"/>
</dbReference>
<dbReference type="EMBL" id="JBHRYJ010000001">
    <property type="protein sequence ID" value="MFC3674557.1"/>
    <property type="molecule type" value="Genomic_DNA"/>
</dbReference>
<dbReference type="Pfam" id="PF00691">
    <property type="entry name" value="OmpA"/>
    <property type="match status" value="1"/>
</dbReference>
<name>A0ABV7VC70_9PROT</name>
<dbReference type="NCBIfam" id="TIGR02802">
    <property type="entry name" value="Pal_lipo"/>
    <property type="match status" value="1"/>
</dbReference>
<comment type="subcellular location">
    <subcellularLocation>
        <location evidence="8">Cell outer membrane</location>
        <topology evidence="8">Lipid-anchor</topology>
    </subcellularLocation>
</comment>
<keyword evidence="1 8" id="KW-0132">Cell division</keyword>
<evidence type="ECO:0000256" key="2">
    <source>
        <dbReference type="ARBA" id="ARBA00022729"/>
    </source>
</evidence>
<keyword evidence="6 8" id="KW-0449">Lipoprotein</keyword>
<dbReference type="InterPro" id="IPR006665">
    <property type="entry name" value="OmpA-like"/>
</dbReference>
<dbReference type="RefSeq" id="WP_379721746.1">
    <property type="nucleotide sequence ID" value="NZ_JBHRYJ010000001.1"/>
</dbReference>
<sequence>MRLNSFGSKFLAVAAVGLFLAACEKAPENAANTGGSGTSTMSTGPSTSGIASGSVQDFQVNVGDRVFFDFDKYDVKPAGKATLDKQAAWLKKYPNWKVVIEGHADERGTREYNLALGERRANAVKTYLVNQGIPANRVTTISYGKERPVALGSNEAAWAQNRRGVTVLSN</sequence>
<dbReference type="HAMAP" id="MF_02204">
    <property type="entry name" value="Pal"/>
    <property type="match status" value="1"/>
</dbReference>
<keyword evidence="2 8" id="KW-0732">Signal</keyword>
<dbReference type="PROSITE" id="PS51123">
    <property type="entry name" value="OMPA_2"/>
    <property type="match status" value="1"/>
</dbReference>
<dbReference type="InterPro" id="IPR014169">
    <property type="entry name" value="Pal_lipo_C"/>
</dbReference>
<evidence type="ECO:0000256" key="1">
    <source>
        <dbReference type="ARBA" id="ARBA00022618"/>
    </source>
</evidence>
<dbReference type="Gene3D" id="3.30.1330.60">
    <property type="entry name" value="OmpA-like domain"/>
    <property type="match status" value="1"/>
</dbReference>
<comment type="subunit">
    <text evidence="8">The Tol-Pal system is composed of five core proteins: the inner membrane proteins TolA, TolQ and TolR, the periplasmic protein TolB and the outer membrane protein Pal. They form a network linking the inner and outer membranes and the peptidoglycan layer.</text>
</comment>
<evidence type="ECO:0000313" key="11">
    <source>
        <dbReference type="EMBL" id="MFC3674557.1"/>
    </source>
</evidence>
<keyword evidence="5 8" id="KW-0998">Cell outer membrane</keyword>
<dbReference type="Proteomes" id="UP001595711">
    <property type="component" value="Unassembled WGS sequence"/>
</dbReference>
<dbReference type="SUPFAM" id="SSF103088">
    <property type="entry name" value="OmpA-like"/>
    <property type="match status" value="1"/>
</dbReference>
<keyword evidence="12" id="KW-1185">Reference proteome</keyword>
<keyword evidence="7 8" id="KW-0131">Cell cycle</keyword>
<evidence type="ECO:0000259" key="10">
    <source>
        <dbReference type="PROSITE" id="PS51123"/>
    </source>
</evidence>
<evidence type="ECO:0000256" key="6">
    <source>
        <dbReference type="ARBA" id="ARBA00023288"/>
    </source>
</evidence>
<accession>A0ABV7VC70</accession>
<evidence type="ECO:0000256" key="8">
    <source>
        <dbReference type="HAMAP-Rule" id="MF_02204"/>
    </source>
</evidence>
<keyword evidence="3 8" id="KW-0472">Membrane</keyword>
<feature type="domain" description="OmpA-like" evidence="10">
    <location>
        <begin position="55"/>
        <end position="170"/>
    </location>
</feature>
<evidence type="ECO:0000256" key="7">
    <source>
        <dbReference type="ARBA" id="ARBA00023306"/>
    </source>
</evidence>
<dbReference type="CDD" id="cd07185">
    <property type="entry name" value="OmpA_C-like"/>
    <property type="match status" value="1"/>
</dbReference>
<comment type="similarity">
    <text evidence="8">Belongs to the Pal lipoprotein family.</text>
</comment>